<keyword evidence="3" id="KW-1185">Reference proteome</keyword>
<feature type="chain" id="PRO_5004343538" evidence="1">
    <location>
        <begin position="20"/>
        <end position="400"/>
    </location>
</feature>
<dbReference type="EMBL" id="KB908911">
    <property type="protein sequence ID" value="EOB15507.1"/>
    <property type="molecule type" value="Genomic_DNA"/>
</dbReference>
<dbReference type="VEuPathDB" id="MicrosporidiaDB:NBO_3g0058"/>
<organism evidence="2 3">
    <name type="scientific">Nosema bombycis (strain CQ1 / CVCC 102059)</name>
    <name type="common">Microsporidian parasite</name>
    <name type="synonym">Pebrine of silkworm</name>
    <dbReference type="NCBI Taxonomy" id="578461"/>
    <lineage>
        <taxon>Eukaryota</taxon>
        <taxon>Fungi</taxon>
        <taxon>Fungi incertae sedis</taxon>
        <taxon>Microsporidia</taxon>
        <taxon>Nosematidae</taxon>
        <taxon>Nosema</taxon>
    </lineage>
</organism>
<sequence>MLLINFSILIIILIKKVLLTNEGEKIVNCINSDKKNKESIIKKFEMNFRTNKRNFRFTSKYQCCSNIRPGQNKKIIRKFLVERLNILKNKVIDDSLEIFDLTKPCDIAKFQKLEVYYSILSCLHVLINNLAELKLLNLENKLSFKKIDDINHLANYDTEVLNVFVNLDKNLLNEKIDDLPEDVKKIDEQLSNFISFKFKPSYLDNHSIHGKDEELDRIGELSDYSDLLRLYFYHLRNTRLNINDLKDITIYLILFLNYDSLFFRIQPERRYKNFLILKMILILKISKSDTIEDVEKIICYVKDNTNENFFLFMNVFRPNSSFYDEIESGIKKSLEQKTYLGPLKILYHFQTYSILKPACLSLKKFFFVLEDDECDSLHSLQNDLFRNFEYLFDLISNKIY</sequence>
<accession>R0KZ79</accession>
<name>R0KZ79_NOSB1</name>
<dbReference type="Proteomes" id="UP000016927">
    <property type="component" value="Unassembled WGS sequence"/>
</dbReference>
<evidence type="ECO:0000313" key="2">
    <source>
        <dbReference type="EMBL" id="EOB15507.1"/>
    </source>
</evidence>
<dbReference type="AlphaFoldDB" id="R0KZ79"/>
<evidence type="ECO:0000313" key="3">
    <source>
        <dbReference type="Proteomes" id="UP000016927"/>
    </source>
</evidence>
<gene>
    <name evidence="2" type="ORF">NBO_3g0058</name>
</gene>
<protein>
    <submittedName>
        <fullName evidence="2">Uncharacterized protein</fullName>
    </submittedName>
</protein>
<evidence type="ECO:0000256" key="1">
    <source>
        <dbReference type="SAM" id="SignalP"/>
    </source>
</evidence>
<dbReference type="HOGENOM" id="CLU_689052_0_0_1"/>
<keyword evidence="1" id="KW-0732">Signal</keyword>
<reference evidence="2 3" key="1">
    <citation type="journal article" date="2013" name="BMC Genomics">
        <title>Comparative genomics of parasitic silkworm microsporidia reveal an association between genome expansion and host adaptation.</title>
        <authorList>
            <person name="Pan G."/>
            <person name="Xu J."/>
            <person name="Li T."/>
            <person name="Xia Q."/>
            <person name="Liu S.L."/>
            <person name="Zhang G."/>
            <person name="Li S."/>
            <person name="Li C."/>
            <person name="Liu H."/>
            <person name="Yang L."/>
            <person name="Liu T."/>
            <person name="Zhang X."/>
            <person name="Wu Z."/>
            <person name="Fan W."/>
            <person name="Dang X."/>
            <person name="Xiang H."/>
            <person name="Tao M."/>
            <person name="Li Y."/>
            <person name="Hu J."/>
            <person name="Li Z."/>
            <person name="Lin L."/>
            <person name="Luo J."/>
            <person name="Geng L."/>
            <person name="Wang L."/>
            <person name="Long M."/>
            <person name="Wan Y."/>
            <person name="He N."/>
            <person name="Zhang Z."/>
            <person name="Lu C."/>
            <person name="Keeling P.J."/>
            <person name="Wang J."/>
            <person name="Xiang Z."/>
            <person name="Zhou Z."/>
        </authorList>
    </citation>
    <scope>NUCLEOTIDE SEQUENCE [LARGE SCALE GENOMIC DNA]</scope>
    <source>
        <strain evidence="3">CQ1 / CVCC 102059</strain>
    </source>
</reference>
<feature type="signal peptide" evidence="1">
    <location>
        <begin position="1"/>
        <end position="19"/>
    </location>
</feature>
<proteinExistence type="predicted"/>